<dbReference type="EMBL" id="AZGY01000005">
    <property type="protein sequence ID" value="KZZ98474.1"/>
    <property type="molecule type" value="Genomic_DNA"/>
</dbReference>
<dbReference type="Proteomes" id="UP000078544">
    <property type="component" value="Unassembled WGS sequence"/>
</dbReference>
<accession>A0A168E6M3</accession>
<sequence length="130" mass="14767">MTRRMDHKVGHVKGYQWLSQLCRVIPQNICIAIRIGIDNWNRDHGLHIVTLENVDPTGLPVYLMRQAADKSPVVSAAEERFTSPSPHGAFWMSRAGLWSGSTSRGRRRQGLKLRENNERISLVSGHCDKH</sequence>
<gene>
    <name evidence="1" type="ORF">AAL_02992</name>
</gene>
<reference evidence="1 2" key="1">
    <citation type="journal article" date="2016" name="Genome Biol. Evol.">
        <title>Divergent and convergent evolution of fungal pathogenicity.</title>
        <authorList>
            <person name="Shang Y."/>
            <person name="Xiao G."/>
            <person name="Zheng P."/>
            <person name="Cen K."/>
            <person name="Zhan S."/>
            <person name="Wang C."/>
        </authorList>
    </citation>
    <scope>NUCLEOTIDE SEQUENCE [LARGE SCALE GENOMIC DNA]</scope>
    <source>
        <strain evidence="1 2">RCEF 2490</strain>
    </source>
</reference>
<evidence type="ECO:0000313" key="2">
    <source>
        <dbReference type="Proteomes" id="UP000078544"/>
    </source>
</evidence>
<proteinExistence type="predicted"/>
<keyword evidence="2" id="KW-1185">Reference proteome</keyword>
<organism evidence="1 2">
    <name type="scientific">Moelleriella libera RCEF 2490</name>
    <dbReference type="NCBI Taxonomy" id="1081109"/>
    <lineage>
        <taxon>Eukaryota</taxon>
        <taxon>Fungi</taxon>
        <taxon>Dikarya</taxon>
        <taxon>Ascomycota</taxon>
        <taxon>Pezizomycotina</taxon>
        <taxon>Sordariomycetes</taxon>
        <taxon>Hypocreomycetidae</taxon>
        <taxon>Hypocreales</taxon>
        <taxon>Clavicipitaceae</taxon>
        <taxon>Moelleriella</taxon>
    </lineage>
</organism>
<protein>
    <submittedName>
        <fullName evidence="1">Uncharacterized protein</fullName>
    </submittedName>
</protein>
<dbReference type="AlphaFoldDB" id="A0A168E6M3"/>
<name>A0A168E6M3_9HYPO</name>
<evidence type="ECO:0000313" key="1">
    <source>
        <dbReference type="EMBL" id="KZZ98474.1"/>
    </source>
</evidence>
<comment type="caution">
    <text evidence="1">The sequence shown here is derived from an EMBL/GenBank/DDBJ whole genome shotgun (WGS) entry which is preliminary data.</text>
</comment>